<evidence type="ECO:0000313" key="2">
    <source>
        <dbReference type="Proteomes" id="UP000831701"/>
    </source>
</evidence>
<reference evidence="1" key="1">
    <citation type="submission" date="2022-04" db="EMBL/GenBank/DDBJ databases">
        <title>Jade perch genome.</title>
        <authorList>
            <person name="Chao B."/>
        </authorList>
    </citation>
    <scope>NUCLEOTIDE SEQUENCE</scope>
    <source>
        <strain evidence="1">CB-2022</strain>
    </source>
</reference>
<keyword evidence="2" id="KW-1185">Reference proteome</keyword>
<protein>
    <submittedName>
        <fullName evidence="1">Uncharacterized protein</fullName>
    </submittedName>
</protein>
<sequence>VKRELTFSLTDKESMEGEAEESDEDVQGEDKPTVLWEKCIQQSIFVDLSEDESLHLSDLESSLALHLSQAESAASEASIHLSGSAELSDLDVTSSESSVISSQSERVAESENKSSILRVSTQRPNTMHDEPPVNQRYEDPGQNTSDEDQDDLPYDGELGSRYFKQTADSESNISSDGRETVQASPDVPILLACSKRDGDIAIEHLFSVKRDAEKPGVLSQENANTEQDNCEFAPSCPSPADIHQLLLRHFSKEELLQSGRLIEAETLPEVSLLESVDDTIISWAPTHNSTAINNNHSACDSHINSESFCSGGRVEKSKSASENSGLEEEAERKSDNITSAATDSITSGSECTDSKQGSGDASAADVAKQYDQVQRVTRSFSEMKYGQGQVHYPLPDFSKVAPKVKIPKAPSGPARPVPQSPSAIHRAQSSPGLLEVISRVLEDSVQPLEKPHVFKEEGKQTPTALVHHLQAEYDKLLTKYAEAENLIDQMRLGASAQPTTELMQYLDCDGDHQGNILVDEGSHLGFLAPQIPPSGSSLCLTSDIMTDNIVEKGDTTAQSNIKEATTASSSQPEEGPSDGERMTAELRDIIGHFMGKVEEFKLSVSNMSVSTAEQQMMLRSIMEAQDQLERKYISKKEEHRALVMQNYIGLSRNTGTFDPNRLVEGDIFRIGMHLEDIKEMIDKNVCEQISPPHSSSTPTPMKEMLHVRPSPLCLATPSPPSSLHEGPSAGFSTVGCKTWKEEEKEEEVEETSEVDRDDGLQQSSELMITDSLLRNTGHSSYHSRSSRASLEGLEIQTAEAGEERSSVLSEVVDHSDILAYLRGSSSSSRQRQWTPDSRSTPESVLSPVGECDLGECVSLAVEVSSSSYTPRDSSTNSLSEPPLNTSSVSQRIVSPETDSGFGSSYLNQSGSGPNVLTESVQSQNDDVSSSDSEGSCSNLQTAIHSVSLTGQRWASPHPSVQAQSSGAAVAVERWVETTTKEPSVRLQGSERTLTAQLRHHVSEPTLSTTMDKEGRGSPLYPCSCNRSSEVSKLKKDLMEGLVQLPHLTHKMDYLTSKYRLERRSKTRPQSHHRPASNSVWKPSSSRQNVSNLSSSQVRIEDWISSDMDPSKSKGTGSGDTAGSEVMLQFNSPPVGGRRRTSSVRSAHEFQYKHGASNKGSEGTGSVKTSGLEVCDSHAKQRPQKDIMESFYSKPRWSLLFSPSLQKPLLQVSYGSSSSLPASYKVREPQSTSHHEERSTQSDTALLPSNVYFQRTLSPVSAPSRTSSRTSRRRGSKEEEMSRTLDQAIEVARSMKRTTDRMARRLSADLAKAKLHRKIHNMQPQGGRKHQAIGAHHIYHILSPSDITLSVYTVTSKSMTVQWSGPTGASSYKITATPKNSQQQPVFAHFGGNTVMGSVNSLSPNTLYTMQLQAMDNAFNVLSSAETEETTAPEVPSIQQAYSKHSDSITVEFTEVSGATSYILRAQSVAGDYFSETPVRGSPGTVVQLQPYTVYRLSVMSVNSGGRSQPSNPIQASTVVMAPKLNTTSPDNGTIFVTWLPVEHAVLYTLCIIREGSSSRVKLNTTDTMVTFNDLEEGTTYCIKGTAWDSEGRAGDDLTVCQITRPLSPDVTHVQVTQDWSLGITVYWASVQGAESYMAWTTNGQNCTSTTNTYCYITHVECGQNHSVSVTAYNKAGPSSPSQPADYITCGYITQNHDITNDGDSDININDTTRNKGKGPDPCPPENIWVEEPMAGNCSVVWDAVPLVEYYMAFIKRDDGTEMLCNTTETTCPFFCMCGYTYLTTVFPCNMAGSSPNANVRNYTTIPCCPQDVTIKLVSTETLEIMWSPVKGAELYETTAAQTNDVIHCNDTAPVCALSDLKCNTAYSVTVTPCSDLRGCNHTCTPHTHTRDRYFKAPPCAPEILNITQTDNSTYRVLFTTPNTWNTNYTITATGRYDTHTCKARNSSCVLTQLPCGSVYDVMAVATTMVGRSLPGFSKPLETGPCCPAYVNVTQVTQAMTNVTWSPSTGARSYITSLKSSRGHAKCHTLDTHCLMGCITCGTNYSVNMDAISSTGHKSECKYHGFSSSDCCPTSVKLYRRANNSLRVYWRSLGPQNQNHIVELYGTGANYTCIAAAGSKYCDIEKDTCGDVYTVVVAPMGYNGIKVSFCQPRTYSVPCPGSDAGMGCNIVSVTSPSASTLNVVWSSYPGASVYMLDLRVVNTTNIAPVVVMQYAPSTQKLIQGLRPGTVYQVTLKVFQFYAMMCTDVEISMTVPATSQITFSKAISSSSIRFEWSSVIGADRYILFVEKFSFPAINYNQTFTTLGGQVDGLTPATTYNCYVFASNSAGNSAKSNTRTIMTLVQPPTGVTLVSTGKSTAQVTWNPVSKVLLYQVTVSDINNNPSNAPVIRNTSTTSMDISNLKPCSTYAIGVSSVNVFFVPGEAANVTHTTSTINPVTTMSVDYSCSSGMVTVTWDLVFGANTYRATAVDGTGASLNCTSASSSCQMTMLKCGEKYTVHITAISDNCESTSNTSALFETVPCAPANPVTLHDCSSNVIVFSWQPTNNTLYYVAMATDNTGKVTECRTQDNTCFFTNTDCGQFYKYNVYAISSECHSEVSQPEFVRTSPCLPTNVKTGAECHSDMLITTWESAAGALSYTVEAQGNTGETYNCTSSSNSCAVTGVPCGEHLSVWIVASNDNCSTEKVLGEVAQTVPCGPTSFSASVDCSQDSARVNWTMSIGAIFYSAVAEDTDGNLHSCNSMGTSCLIEGLRCGQNYTASIIATNLKCNSTASEEVSFMTAPCPPTNIEAFRDCDANHALIVWQNHQPTGLYTATIEDQSGAQLTCTSNTVSNCKITSLPCGKRYNVTVSYNDGNCPSTSTPISMDSAPCAPENVTASMACVTGKLTVGWDISVPAENYTTIISRGMGQPLHCNSTVKKCTTGGLLCGSSYVVTVFSVTGSCFSLPSMAVTIQALPCPPTNITATHTCAPDPVPVSWVASNSAKYYTAVAVSGRGHTSQCMTNSTSCSLSGLQCGEVYTIGVSGADDNCSGQPSDTVSLNTEPCPPTNVSSQLMCNTRSAQVYWDPSANAASYAVKATSNGQSILTCSSPSPNCTLSNLVCGEAYTIFVTSTDGTCVSNYGAPFSQHEVPCAPEDVSTSLSCGTNDLTVSWTAAAPIFSSLNYSATAVPLAGNISSISCQTVGANCSLSLQCGQTYNVSVKASTGSCSGPYSLPQTVQTAPCSPQRLTVVTDCGADSLLASWEASYGAISYMATATGPNGFSKTCSSSNLTCSVSSLQCASQYSVTVTAHDSRCSSSPSQTVISTGPCDPVNVTSKLHCGSDTATVSWEAAAGAVAYTVLAKDGGSQHYTSCRSYATSCQLSQLQCGNVYNLTVMAENATCNSTGSISTVLMTAPCSPSIQNSTLICGTNSSSLSWMPMANAIGYIVNATATNGHRAWCSSATATCTLTDLLCSETYMTTVTARGSQCDSAPGSTTNITTAPCPPVIMSQQYTCGTSTAVFSWTDPVGSLSFLAQYVNTFFVTLSFFLFPSSVPCAPENVSTTLVCLNHSVLVTWAGSPIAINYNVTVTGQDGHTQHCQTNTTSCQLPDIYCGETYGIMVSPYSETCAGHPSEVHSFRAGLCAPSNVTVSPACEDSTVFWSQVTGAERFIATATSNDGSTHTCSSNYSSCNFTDLNCGETYAVTVETVDRGCRSEPSSAVELRTALCPPTNLTGQVSCDTNVLTLMWNQSPVSGASYTLETVWMGGALSPSVNTTSNTSYTLSNLLCGQRYAFRIAAQDGNCRSSYSPPIEISTGPCQPHGLSVTFHCNNYSALLSWTPRDNAVDYYGCAQAGNGDMLYCHSTNPTCTFYSLSCATAYNFSVQASDGTCNSSFSDQLQSTAVPCPPDSVEVKPLPVQLENQVLRFTWTPHPCNETEYLLKSTGSLLGDNRTQFEISSYWTSVAYFEILLPCGSSYVATVGSRNAAGTSNSSAPLNGTTAPCSPSAVMYSGNSSFATISWDASVFATTYTVYDNSVVPKHQLCSTTGLSCSLSNISSTDLVITASNDAGESEKTRVSIVVTQDRRRRDLSSQMPENGEFVFVKKRK</sequence>
<feature type="non-terminal residue" evidence="1">
    <location>
        <position position="1"/>
    </location>
</feature>
<organism evidence="1 2">
    <name type="scientific">Scortum barcoo</name>
    <name type="common">barcoo grunter</name>
    <dbReference type="NCBI Taxonomy" id="214431"/>
    <lineage>
        <taxon>Eukaryota</taxon>
        <taxon>Metazoa</taxon>
        <taxon>Chordata</taxon>
        <taxon>Craniata</taxon>
        <taxon>Vertebrata</taxon>
        <taxon>Euteleostomi</taxon>
        <taxon>Actinopterygii</taxon>
        <taxon>Neopterygii</taxon>
        <taxon>Teleostei</taxon>
        <taxon>Neoteleostei</taxon>
        <taxon>Acanthomorphata</taxon>
        <taxon>Eupercaria</taxon>
        <taxon>Centrarchiformes</taxon>
        <taxon>Terapontoidei</taxon>
        <taxon>Terapontidae</taxon>
        <taxon>Scortum</taxon>
    </lineage>
</organism>
<comment type="caution">
    <text evidence="1">The sequence shown here is derived from an EMBL/GenBank/DDBJ whole genome shotgun (WGS) entry which is preliminary data.</text>
</comment>
<evidence type="ECO:0000313" key="1">
    <source>
        <dbReference type="EMBL" id="KAI3375007.1"/>
    </source>
</evidence>
<name>A0ACB8X639_9TELE</name>
<gene>
    <name evidence="1" type="ORF">L3Q82_021535</name>
</gene>
<proteinExistence type="predicted"/>
<dbReference type="EMBL" id="CM041533">
    <property type="protein sequence ID" value="KAI3375007.1"/>
    <property type="molecule type" value="Genomic_DNA"/>
</dbReference>
<dbReference type="Proteomes" id="UP000831701">
    <property type="component" value="Chromosome 3"/>
</dbReference>
<accession>A0ACB8X639</accession>